<dbReference type="GO" id="GO:0016491">
    <property type="term" value="F:oxidoreductase activity"/>
    <property type="evidence" value="ECO:0007669"/>
    <property type="project" value="InterPro"/>
</dbReference>
<feature type="region of interest" description="Disordered" evidence="1">
    <location>
        <begin position="1"/>
        <end position="31"/>
    </location>
</feature>
<name>A0A830H921_9CHLO</name>
<dbReference type="OrthoDB" id="419598at2759"/>
<feature type="domain" description="NAD(P)-binding" evidence="2">
    <location>
        <begin position="46"/>
        <end position="287"/>
    </location>
</feature>
<dbReference type="InterPro" id="IPR036291">
    <property type="entry name" value="NAD(P)-bd_dom_sf"/>
</dbReference>
<dbReference type="SUPFAM" id="SSF51735">
    <property type="entry name" value="NAD(P)-binding Rossmann-fold domains"/>
    <property type="match status" value="1"/>
</dbReference>
<keyword evidence="4" id="KW-1185">Reference proteome</keyword>
<proteinExistence type="predicted"/>
<dbReference type="Proteomes" id="UP000660262">
    <property type="component" value="Unassembled WGS sequence"/>
</dbReference>
<organism evidence="3 4">
    <name type="scientific">Pycnococcus provasolii</name>
    <dbReference type="NCBI Taxonomy" id="41880"/>
    <lineage>
        <taxon>Eukaryota</taxon>
        <taxon>Viridiplantae</taxon>
        <taxon>Chlorophyta</taxon>
        <taxon>Pseudoscourfieldiophyceae</taxon>
        <taxon>Pseudoscourfieldiales</taxon>
        <taxon>Pycnococcaceae</taxon>
        <taxon>Pycnococcus</taxon>
    </lineage>
</organism>
<dbReference type="InterPro" id="IPR044163">
    <property type="entry name" value="SARED1-like"/>
</dbReference>
<evidence type="ECO:0000259" key="2">
    <source>
        <dbReference type="Pfam" id="PF13460"/>
    </source>
</evidence>
<gene>
    <name evidence="3" type="ORF">PPROV_000253100</name>
</gene>
<comment type="caution">
    <text evidence="3">The sequence shown here is derived from an EMBL/GenBank/DDBJ whole genome shotgun (WGS) entry which is preliminary data.</text>
</comment>
<protein>
    <recommendedName>
        <fullName evidence="2">NAD(P)-binding domain-containing protein</fullName>
    </recommendedName>
</protein>
<evidence type="ECO:0000313" key="4">
    <source>
        <dbReference type="Proteomes" id="UP000660262"/>
    </source>
</evidence>
<sequence>MCRSRISAASSRSTSRSQPRSSSARRPMVKTRAQTLPTISSVIITGAGGKTGKAVFAKCVQDAELERVVGVVRTEKSKKMVASFAPDAKDEDVVVASIVDGTSVKDVINEGKFDALICCTSATPRIMKRSIVKLLVTKVLNFIPGVNMKPAMPTFRWPENGTPEEVDWEGQKAQFDAAVESGVKLVVVCSSMGGTQDDNRLNAIGEGNILKWKRAAERYLIELCKGTNGKTNFTIVHPGGLKGNCKDLEAEGGKVQLTVGVDDTLLENEYRSIPRADVAEVLFHSLKTSEALNRSFDVASLPEGEGVPFDGDLGTLLCDGLPKQSVKGGTCDYTLGEVFPPSTSGVEEEEEAEAKTA</sequence>
<dbReference type="AlphaFoldDB" id="A0A830H921"/>
<evidence type="ECO:0000313" key="3">
    <source>
        <dbReference type="EMBL" id="GHP03776.1"/>
    </source>
</evidence>
<dbReference type="InterPro" id="IPR016040">
    <property type="entry name" value="NAD(P)-bd_dom"/>
</dbReference>
<dbReference type="PANTHER" id="PTHR14194">
    <property type="entry name" value="NITROGEN METABOLIC REGULATION PROTEIN NMR-RELATED"/>
    <property type="match status" value="1"/>
</dbReference>
<accession>A0A830H921</accession>
<feature type="compositionally biased region" description="Low complexity" evidence="1">
    <location>
        <begin position="1"/>
        <end position="26"/>
    </location>
</feature>
<reference evidence="3" key="1">
    <citation type="submission" date="2020-10" db="EMBL/GenBank/DDBJ databases">
        <title>Unveiling of a novel bifunctional photoreceptor, Dualchrome1, isolated from a cosmopolitan green alga.</title>
        <authorList>
            <person name="Suzuki S."/>
            <person name="Kawachi M."/>
        </authorList>
    </citation>
    <scope>NUCLEOTIDE SEQUENCE</scope>
    <source>
        <strain evidence="3">NIES 2893</strain>
    </source>
</reference>
<evidence type="ECO:0000256" key="1">
    <source>
        <dbReference type="SAM" id="MobiDB-lite"/>
    </source>
</evidence>
<dbReference type="Pfam" id="PF13460">
    <property type="entry name" value="NAD_binding_10"/>
    <property type="match status" value="1"/>
</dbReference>
<dbReference type="EMBL" id="BNJQ01000006">
    <property type="protein sequence ID" value="GHP03776.1"/>
    <property type="molecule type" value="Genomic_DNA"/>
</dbReference>
<dbReference type="PANTHER" id="PTHR14194:SF86">
    <property type="entry name" value="OS05G0110300 PROTEIN"/>
    <property type="match status" value="1"/>
</dbReference>
<dbReference type="Gene3D" id="3.40.50.720">
    <property type="entry name" value="NAD(P)-binding Rossmann-like Domain"/>
    <property type="match status" value="1"/>
</dbReference>